<organism evidence="1">
    <name type="scientific">Candidatus Kentrum sp. SD</name>
    <dbReference type="NCBI Taxonomy" id="2126332"/>
    <lineage>
        <taxon>Bacteria</taxon>
        <taxon>Pseudomonadati</taxon>
        <taxon>Pseudomonadota</taxon>
        <taxon>Gammaproteobacteria</taxon>
        <taxon>Candidatus Kentrum</taxon>
    </lineage>
</organism>
<accession>A0A450YX70</accession>
<dbReference type="EMBL" id="CAADFU010000267">
    <property type="protein sequence ID" value="VFK49873.1"/>
    <property type="molecule type" value="Genomic_DNA"/>
</dbReference>
<evidence type="ECO:0000313" key="1">
    <source>
        <dbReference type="EMBL" id="VFK46157.1"/>
    </source>
</evidence>
<proteinExistence type="predicted"/>
<dbReference type="EMBL" id="CAADFR010000281">
    <property type="protein sequence ID" value="VFK46157.1"/>
    <property type="molecule type" value="Genomic_DNA"/>
</dbReference>
<name>A0A450YX70_9GAMM</name>
<gene>
    <name evidence="2" type="ORF">BECKSD772E_GA0070983_12671</name>
    <name evidence="1" type="ORF">BECKSD772F_GA0070984_12812</name>
</gene>
<reference evidence="1" key="1">
    <citation type="submission" date="2019-02" db="EMBL/GenBank/DDBJ databases">
        <authorList>
            <person name="Gruber-Vodicka R. H."/>
            <person name="Seah K. B. B."/>
        </authorList>
    </citation>
    <scope>NUCLEOTIDE SEQUENCE</scope>
    <source>
        <strain evidence="2">BECK_S1320</strain>
        <strain evidence="1">BECK_S1321</strain>
    </source>
</reference>
<evidence type="ECO:0000313" key="2">
    <source>
        <dbReference type="EMBL" id="VFK49873.1"/>
    </source>
</evidence>
<dbReference type="AlphaFoldDB" id="A0A450YX70"/>
<sequence length="185" mass="20296">MHGKNSSALSMLEKIPRNVTADSDIVTTDSEKIEKSVTINRNGRSRCVGIRTSEGRVRVAYQCEIEVTYKGDKKETAIPYTFEDALALANIGSFRERGDAIGLLGKMAKALSEPTLGEACIKMFEAIESGKKAEMALDLLYTMEPNELQPPEYIAEGLDWLWAKLQAQSHAIHGQNPANGGKAHE</sequence>
<protein>
    <submittedName>
        <fullName evidence="1">Uncharacterized protein</fullName>
    </submittedName>
</protein>